<evidence type="ECO:0000313" key="2">
    <source>
        <dbReference type="Proteomes" id="UP000233469"/>
    </source>
</evidence>
<protein>
    <submittedName>
        <fullName evidence="1">Uncharacterized protein</fullName>
    </submittedName>
</protein>
<reference evidence="1 2" key="1">
    <citation type="submission" date="2016-04" db="EMBL/GenBank/DDBJ databases">
        <title>Genome analyses suggest a sexual origin of heterokaryosis in a supposedly ancient asexual fungus.</title>
        <authorList>
            <person name="Ropars J."/>
            <person name="Sedzielewska K."/>
            <person name="Noel J."/>
            <person name="Charron P."/>
            <person name="Farinelli L."/>
            <person name="Marton T."/>
            <person name="Kruger M."/>
            <person name="Pelin A."/>
            <person name="Brachmann A."/>
            <person name="Corradi N."/>
        </authorList>
    </citation>
    <scope>NUCLEOTIDE SEQUENCE [LARGE SCALE GENOMIC DNA]</scope>
    <source>
        <strain evidence="1 2">C2</strain>
    </source>
</reference>
<comment type="caution">
    <text evidence="1">The sequence shown here is derived from an EMBL/GenBank/DDBJ whole genome shotgun (WGS) entry which is preliminary data.</text>
</comment>
<gene>
    <name evidence="1" type="ORF">RhiirC2_33513</name>
</gene>
<proteinExistence type="predicted"/>
<evidence type="ECO:0000313" key="1">
    <source>
        <dbReference type="EMBL" id="PKK66418.1"/>
    </source>
</evidence>
<dbReference type="EMBL" id="LLXL01001096">
    <property type="protein sequence ID" value="PKK66418.1"/>
    <property type="molecule type" value="Genomic_DNA"/>
</dbReference>
<accession>A0A2N1MXN9</accession>
<sequence>MPSQVEFDIEDLVKAVNSLNIGAKDRSMIKQIIKYNKKSKSSPYLKAKATKRAQFVGLPVANFPHLLITMSIDTFLSLPFGWGICLYTDDGEIVQNFRRARSISKNQSQENYISLMDDFVTMLTKCFEYLSQDKSRSCIFVYSEREKITIQDALLDIITTDGNVISYALQHAATRCLFNLFEDSSLISTAGNKDSNIMEIPDASRNEWREFPRLII</sequence>
<name>A0A2N1MXN9_9GLOM</name>
<dbReference type="AlphaFoldDB" id="A0A2N1MXN9"/>
<reference evidence="1 2" key="2">
    <citation type="submission" date="2017-10" db="EMBL/GenBank/DDBJ databases">
        <title>Extensive intraspecific genome diversity in a model arbuscular mycorrhizal fungus.</title>
        <authorList>
            <person name="Chen E.C.H."/>
            <person name="Morin E."/>
            <person name="Baudet D."/>
            <person name="Noel J."/>
            <person name="Ndikumana S."/>
            <person name="Charron P."/>
            <person name="St-Onge C."/>
            <person name="Giorgi J."/>
            <person name="Grigoriev I.V."/>
            <person name="Roux C."/>
            <person name="Martin F.M."/>
            <person name="Corradi N."/>
        </authorList>
    </citation>
    <scope>NUCLEOTIDE SEQUENCE [LARGE SCALE GENOMIC DNA]</scope>
    <source>
        <strain evidence="1 2">C2</strain>
    </source>
</reference>
<organism evidence="1 2">
    <name type="scientific">Rhizophagus irregularis</name>
    <dbReference type="NCBI Taxonomy" id="588596"/>
    <lineage>
        <taxon>Eukaryota</taxon>
        <taxon>Fungi</taxon>
        <taxon>Fungi incertae sedis</taxon>
        <taxon>Mucoromycota</taxon>
        <taxon>Glomeromycotina</taxon>
        <taxon>Glomeromycetes</taxon>
        <taxon>Glomerales</taxon>
        <taxon>Glomeraceae</taxon>
        <taxon>Rhizophagus</taxon>
    </lineage>
</organism>
<dbReference type="Proteomes" id="UP000233469">
    <property type="component" value="Unassembled WGS sequence"/>
</dbReference>